<sequence length="47" mass="5731">MCPFTNLLKKKKKKKKKKKIPEFRNSFESGWWHSSDQLLFLNGTRLY</sequence>
<comment type="caution">
    <text evidence="1">The sequence shown here is derived from an EMBL/GenBank/DDBJ whole genome shotgun (WGS) entry which is preliminary data.</text>
</comment>
<keyword evidence="2" id="KW-1185">Reference proteome</keyword>
<proteinExistence type="predicted"/>
<reference evidence="1" key="1">
    <citation type="submission" date="2023-05" db="EMBL/GenBank/DDBJ databases">
        <authorList>
            <person name="Stuckert A."/>
        </authorList>
    </citation>
    <scope>NUCLEOTIDE SEQUENCE</scope>
</reference>
<accession>A0ABN9ABJ9</accession>
<organism evidence="1 2">
    <name type="scientific">Staurois parvus</name>
    <dbReference type="NCBI Taxonomy" id="386267"/>
    <lineage>
        <taxon>Eukaryota</taxon>
        <taxon>Metazoa</taxon>
        <taxon>Chordata</taxon>
        <taxon>Craniata</taxon>
        <taxon>Vertebrata</taxon>
        <taxon>Euteleostomi</taxon>
        <taxon>Amphibia</taxon>
        <taxon>Batrachia</taxon>
        <taxon>Anura</taxon>
        <taxon>Neobatrachia</taxon>
        <taxon>Ranoidea</taxon>
        <taxon>Ranidae</taxon>
        <taxon>Staurois</taxon>
    </lineage>
</organism>
<gene>
    <name evidence="1" type="ORF">SPARVUS_LOCUS97000</name>
</gene>
<evidence type="ECO:0000313" key="1">
    <source>
        <dbReference type="EMBL" id="CAI9532056.1"/>
    </source>
</evidence>
<evidence type="ECO:0000313" key="2">
    <source>
        <dbReference type="Proteomes" id="UP001162483"/>
    </source>
</evidence>
<dbReference type="Proteomes" id="UP001162483">
    <property type="component" value="Unassembled WGS sequence"/>
</dbReference>
<dbReference type="EMBL" id="CATNWA010000036">
    <property type="protein sequence ID" value="CAI9532056.1"/>
    <property type="molecule type" value="Genomic_DNA"/>
</dbReference>
<name>A0ABN9ABJ9_9NEOB</name>
<protein>
    <submittedName>
        <fullName evidence="1">Uncharacterized protein</fullName>
    </submittedName>
</protein>